<dbReference type="AlphaFoldDB" id="A0A915KYC8"/>
<dbReference type="WBParaSite" id="nRc.2.0.1.t43947-RA">
    <property type="protein sequence ID" value="nRc.2.0.1.t43947-RA"/>
    <property type="gene ID" value="nRc.2.0.1.g43947"/>
</dbReference>
<dbReference type="Proteomes" id="UP000887565">
    <property type="component" value="Unplaced"/>
</dbReference>
<proteinExistence type="predicted"/>
<protein>
    <submittedName>
        <fullName evidence="2">Uncharacterized protein</fullName>
    </submittedName>
</protein>
<evidence type="ECO:0000313" key="2">
    <source>
        <dbReference type="WBParaSite" id="nRc.2.0.1.t43947-RA"/>
    </source>
</evidence>
<evidence type="ECO:0000313" key="1">
    <source>
        <dbReference type="Proteomes" id="UP000887565"/>
    </source>
</evidence>
<organism evidence="1 2">
    <name type="scientific">Romanomermis culicivorax</name>
    <name type="common">Nematode worm</name>
    <dbReference type="NCBI Taxonomy" id="13658"/>
    <lineage>
        <taxon>Eukaryota</taxon>
        <taxon>Metazoa</taxon>
        <taxon>Ecdysozoa</taxon>
        <taxon>Nematoda</taxon>
        <taxon>Enoplea</taxon>
        <taxon>Dorylaimia</taxon>
        <taxon>Mermithida</taxon>
        <taxon>Mermithoidea</taxon>
        <taxon>Mermithidae</taxon>
        <taxon>Romanomermis</taxon>
    </lineage>
</organism>
<sequence length="78" mass="8816">MGSRGGICASSNNVSNYLVDYLGVDLLLAVEHLAAFEGHYFADNNNQYLDLVWYYYYVAVVDQNYYPTPFSQPSSPSF</sequence>
<accession>A0A915KYC8</accession>
<reference evidence="2" key="1">
    <citation type="submission" date="2022-11" db="UniProtKB">
        <authorList>
            <consortium name="WormBaseParasite"/>
        </authorList>
    </citation>
    <scope>IDENTIFICATION</scope>
</reference>
<name>A0A915KYC8_ROMCU</name>
<keyword evidence="1" id="KW-1185">Reference proteome</keyword>